<keyword evidence="7" id="KW-0812">Transmembrane</keyword>
<dbReference type="RefSeq" id="WP_009554389.1">
    <property type="nucleotide sequence ID" value="NZ_CALVCX010000076.1"/>
</dbReference>
<dbReference type="PANTHER" id="PTHR43390:SF1">
    <property type="entry name" value="CHLOROPLAST PROCESSING PEPTIDASE"/>
    <property type="match status" value="1"/>
</dbReference>
<organism evidence="9 10">
    <name type="scientific">Ligilactobacillus saerimneri</name>
    <dbReference type="NCBI Taxonomy" id="228229"/>
    <lineage>
        <taxon>Bacteria</taxon>
        <taxon>Bacillati</taxon>
        <taxon>Bacillota</taxon>
        <taxon>Bacilli</taxon>
        <taxon>Lactobacillales</taxon>
        <taxon>Lactobacillaceae</taxon>
        <taxon>Ligilactobacillus</taxon>
    </lineage>
</organism>
<keyword evidence="7" id="KW-0645">Protease</keyword>
<evidence type="ECO:0000256" key="4">
    <source>
        <dbReference type="ARBA" id="ARBA00013208"/>
    </source>
</evidence>
<dbReference type="AlphaFoldDB" id="A0A7H9EKQ6"/>
<dbReference type="PRINTS" id="PR00727">
    <property type="entry name" value="LEADERPTASE"/>
</dbReference>
<keyword evidence="7" id="KW-1133">Transmembrane helix</keyword>
<evidence type="ECO:0000313" key="9">
    <source>
        <dbReference type="EMBL" id="QLL77959.1"/>
    </source>
</evidence>
<dbReference type="PROSITE" id="PS00761">
    <property type="entry name" value="SPASE_I_3"/>
    <property type="match status" value="1"/>
</dbReference>
<feature type="transmembrane region" description="Helical" evidence="7">
    <location>
        <begin position="7"/>
        <end position="28"/>
    </location>
</feature>
<comment type="subcellular location">
    <subcellularLocation>
        <location evidence="2">Cell membrane</location>
        <topology evidence="2">Single-pass type II membrane protein</topology>
    </subcellularLocation>
    <subcellularLocation>
        <location evidence="7">Membrane</location>
        <topology evidence="7">Single-pass type II membrane protein</topology>
    </subcellularLocation>
</comment>
<dbReference type="PROSITE" id="PS00760">
    <property type="entry name" value="SPASE_I_2"/>
    <property type="match status" value="1"/>
</dbReference>
<evidence type="ECO:0000256" key="6">
    <source>
        <dbReference type="PIRSR" id="PIRSR600223-1"/>
    </source>
</evidence>
<dbReference type="GO" id="GO:0004252">
    <property type="term" value="F:serine-type endopeptidase activity"/>
    <property type="evidence" value="ECO:0007669"/>
    <property type="project" value="InterPro"/>
</dbReference>
<evidence type="ECO:0000256" key="2">
    <source>
        <dbReference type="ARBA" id="ARBA00004401"/>
    </source>
</evidence>
<evidence type="ECO:0000259" key="8">
    <source>
        <dbReference type="Pfam" id="PF10502"/>
    </source>
</evidence>
<name>A0A7H9EKQ6_9LACO</name>
<evidence type="ECO:0000256" key="7">
    <source>
        <dbReference type="RuleBase" id="RU362042"/>
    </source>
</evidence>
<gene>
    <name evidence="9" type="primary">lepB</name>
    <name evidence="9" type="ORF">GTO87_04645</name>
</gene>
<keyword evidence="7" id="KW-0472">Membrane</keyword>
<evidence type="ECO:0000313" key="10">
    <source>
        <dbReference type="Proteomes" id="UP000510886"/>
    </source>
</evidence>
<dbReference type="SUPFAM" id="SSF51306">
    <property type="entry name" value="LexA/Signal peptidase"/>
    <property type="match status" value="1"/>
</dbReference>
<proteinExistence type="inferred from homology"/>
<dbReference type="GO" id="GO:0009003">
    <property type="term" value="F:signal peptidase activity"/>
    <property type="evidence" value="ECO:0007669"/>
    <property type="project" value="UniProtKB-EC"/>
</dbReference>
<dbReference type="EC" id="3.4.21.89" evidence="4 7"/>
<dbReference type="InterPro" id="IPR019533">
    <property type="entry name" value="Peptidase_S26"/>
</dbReference>
<dbReference type="EMBL" id="CP047418">
    <property type="protein sequence ID" value="QLL77959.1"/>
    <property type="molecule type" value="Genomic_DNA"/>
</dbReference>
<dbReference type="Proteomes" id="UP000510886">
    <property type="component" value="Chromosome"/>
</dbReference>
<evidence type="ECO:0000256" key="5">
    <source>
        <dbReference type="ARBA" id="ARBA00022801"/>
    </source>
</evidence>
<comment type="catalytic activity">
    <reaction evidence="1 7">
        <text>Cleavage of hydrophobic, N-terminal signal or leader sequences from secreted and periplasmic proteins.</text>
        <dbReference type="EC" id="3.4.21.89"/>
    </reaction>
</comment>
<dbReference type="CDD" id="cd06530">
    <property type="entry name" value="S26_SPase_I"/>
    <property type="match status" value="1"/>
</dbReference>
<feature type="active site" evidence="6">
    <location>
        <position position="84"/>
    </location>
</feature>
<feature type="domain" description="Peptidase S26" evidence="8">
    <location>
        <begin position="8"/>
        <end position="182"/>
    </location>
</feature>
<dbReference type="InterPro" id="IPR019758">
    <property type="entry name" value="Pept_S26A_signal_pept_1_CS"/>
</dbReference>
<keyword evidence="5 7" id="KW-0378">Hydrolase</keyword>
<dbReference type="PANTHER" id="PTHR43390">
    <property type="entry name" value="SIGNAL PEPTIDASE I"/>
    <property type="match status" value="1"/>
</dbReference>
<accession>A0A7H9EKQ6</accession>
<sequence length="194" mass="21860">MNKTKEILSWVIPILVGFAIAMVIKTFWITTVRVDGSSMYPNLQNNERIVELKTASIKRNSVVIFNAYGVDKRPGVAKSTQYVKRVIGMPGDQIEYKSNGQLYVNGHRQSQSYISKKEQTSGTLDLQLPAAKDVTLGTGHIFTVPKGEYFVLGDHRSVSNDSRYYGFVKRSKITGVAKVFFWNKKKSVINSYPQ</sequence>
<reference evidence="9 10" key="1">
    <citation type="submission" date="2020-01" db="EMBL/GenBank/DDBJ databases">
        <title>Complete and circular genome sequences of six lactobacillus isolates from horses.</title>
        <authorList>
            <person name="Hassan H.M."/>
        </authorList>
    </citation>
    <scope>NUCLEOTIDE SEQUENCE [LARGE SCALE GENOMIC DNA]</scope>
    <source>
        <strain evidence="9 10">1A</strain>
    </source>
</reference>
<evidence type="ECO:0000256" key="1">
    <source>
        <dbReference type="ARBA" id="ARBA00000677"/>
    </source>
</evidence>
<dbReference type="GO" id="GO:0006465">
    <property type="term" value="P:signal peptide processing"/>
    <property type="evidence" value="ECO:0007669"/>
    <property type="project" value="InterPro"/>
</dbReference>
<comment type="similarity">
    <text evidence="3 7">Belongs to the peptidase S26 family.</text>
</comment>
<dbReference type="Pfam" id="PF10502">
    <property type="entry name" value="Peptidase_S26"/>
    <property type="match status" value="1"/>
</dbReference>
<dbReference type="NCBIfam" id="TIGR02227">
    <property type="entry name" value="sigpep_I_bact"/>
    <property type="match status" value="1"/>
</dbReference>
<dbReference type="GO" id="GO:0005886">
    <property type="term" value="C:plasma membrane"/>
    <property type="evidence" value="ECO:0007669"/>
    <property type="project" value="UniProtKB-SubCell"/>
</dbReference>
<feature type="active site" evidence="6">
    <location>
        <position position="38"/>
    </location>
</feature>
<protein>
    <recommendedName>
        <fullName evidence="4 7">Signal peptidase I</fullName>
        <ecNumber evidence="4 7">3.4.21.89</ecNumber>
    </recommendedName>
</protein>
<dbReference type="Gene3D" id="2.10.109.10">
    <property type="entry name" value="Umud Fragment, subunit A"/>
    <property type="match status" value="1"/>
</dbReference>
<dbReference type="InterPro" id="IPR036286">
    <property type="entry name" value="LexA/Signal_pep-like_sf"/>
</dbReference>
<dbReference type="InterPro" id="IPR000223">
    <property type="entry name" value="Pept_S26A_signal_pept_1"/>
</dbReference>
<dbReference type="KEGG" id="lsw:GTO87_04645"/>
<evidence type="ECO:0000256" key="3">
    <source>
        <dbReference type="ARBA" id="ARBA00009370"/>
    </source>
</evidence>
<dbReference type="InterPro" id="IPR019757">
    <property type="entry name" value="Pept_S26A_signal_pept_1_Lys-AS"/>
</dbReference>